<evidence type="ECO:0000259" key="15">
    <source>
        <dbReference type="PROSITE" id="PS51195"/>
    </source>
</evidence>
<dbReference type="GO" id="GO:0005524">
    <property type="term" value="F:ATP binding"/>
    <property type="evidence" value="ECO:0007669"/>
    <property type="project" value="UniProtKB-KW"/>
</dbReference>
<dbReference type="ExpressionAtlas" id="A0A0Q3EJG4">
    <property type="expression patterns" value="baseline and differential"/>
</dbReference>
<evidence type="ECO:0000259" key="14">
    <source>
        <dbReference type="PROSITE" id="PS51194"/>
    </source>
</evidence>
<dbReference type="PROSITE" id="PS51195">
    <property type="entry name" value="Q_MOTIF"/>
    <property type="match status" value="1"/>
</dbReference>
<dbReference type="GO" id="GO:0003729">
    <property type="term" value="F:mRNA binding"/>
    <property type="evidence" value="ECO:0000318"/>
    <property type="project" value="GO_Central"/>
</dbReference>
<evidence type="ECO:0000256" key="1">
    <source>
        <dbReference type="ARBA" id="ARBA00012552"/>
    </source>
</evidence>
<dbReference type="GO" id="GO:0003724">
    <property type="term" value="F:RNA helicase activity"/>
    <property type="evidence" value="ECO:0007669"/>
    <property type="project" value="UniProtKB-EC"/>
</dbReference>
<feature type="region of interest" description="Disordered" evidence="12">
    <location>
        <begin position="140"/>
        <end position="209"/>
    </location>
</feature>
<dbReference type="Pfam" id="PF00271">
    <property type="entry name" value="Helicase_C"/>
    <property type="match status" value="1"/>
</dbReference>
<dbReference type="PROSITE" id="PS51194">
    <property type="entry name" value="HELICASE_CTER"/>
    <property type="match status" value="1"/>
</dbReference>
<dbReference type="InterPro" id="IPR014001">
    <property type="entry name" value="Helicase_ATP-bd"/>
</dbReference>
<feature type="domain" description="DEAD-box RNA helicase Q" evidence="15">
    <location>
        <begin position="261"/>
        <end position="289"/>
    </location>
</feature>
<sequence>MDVAGAQARTLPLLLRHPDFCSRGSVSFSSSFPRGGARRSWAAAATAEGEGYERVAMDTPGAYRLVDRRTGKSVIVWGGIDDDDGGEEPSVPSPAVLSRSTHSGNTDSSSLSKGAANSGSSGVGSFGRLKAQKVQDLARRSLANLKREPTSSRTSTTRRNESSFVDKKVEGESDFGRRKYGSEYPARRAKPNNNSRDEKTREVRSLDSVLRQYRGDGDSDFRSEEATSGPKVWGKVADATSYRREDRKQKVPLDSGFFSRRSFKEIGCGDEILGALRSFGFPQPSHIQAMAYGPVLEGRSCIIADQSGSGKTLAYLCPIIQNLRKEEAMGVHKSSPRNPRVIILTPTAELSSQVLQNCRSISKSGAPFRSMVATGGFRQKTQLESLEQELDVLIATPGRFLYLLQEGFVQLNNLRCVVFDEVDILFGEEGFEQVLHQLITVAPVTTQYLFVTATLPLDIYNKVVETFPDCEVIMGPSIHRTSARLEEILVDCSGDDNDEKNPETAFSNKKLALVKIIEESPVRKTIVFCNKIETCRKVENVLTRLDRKASQIKVLPFHAALDQEKRIANMKAFLNKQSSDSMFLVCTDRASRGIDFTNVNHVVLFDYPRDPSEYVRRVGRTARGASGDGKAFVFAVGKQVSLARRVMERNLKGHPLHDVPCF</sequence>
<evidence type="ECO:0000256" key="10">
    <source>
        <dbReference type="ARBA" id="ARBA00068820"/>
    </source>
</evidence>
<evidence type="ECO:0000256" key="8">
    <source>
        <dbReference type="ARBA" id="ARBA00038437"/>
    </source>
</evidence>
<dbReference type="InterPro" id="IPR044742">
    <property type="entry name" value="DEAD/DEAH_RhlB"/>
</dbReference>
<dbReference type="AlphaFoldDB" id="A0A0Q3EJG4"/>
<dbReference type="EnsemblPlants" id="KQJ87838">
    <property type="protein sequence ID" value="KQJ87838"/>
    <property type="gene ID" value="BRADI_4g13830v3"/>
</dbReference>
<dbReference type="FunFam" id="3.40.50.300:FF:001942">
    <property type="entry name" value="DEAD-box ATP-dependent RNA helicase 50"/>
    <property type="match status" value="1"/>
</dbReference>
<dbReference type="GO" id="GO:0071446">
    <property type="term" value="P:cellular response to salicylic acid stimulus"/>
    <property type="evidence" value="ECO:0007669"/>
    <property type="project" value="EnsemblPlants"/>
</dbReference>
<gene>
    <name evidence="17" type="primary">LOC100838222</name>
    <name evidence="16" type="ORF">BRADI_4g13830v3</name>
</gene>
<comment type="catalytic activity">
    <reaction evidence="9">
        <text>ATP + H2O = ADP + phosphate + H(+)</text>
        <dbReference type="Rhea" id="RHEA:13065"/>
        <dbReference type="ChEBI" id="CHEBI:15377"/>
        <dbReference type="ChEBI" id="CHEBI:15378"/>
        <dbReference type="ChEBI" id="CHEBI:30616"/>
        <dbReference type="ChEBI" id="CHEBI:43474"/>
        <dbReference type="ChEBI" id="CHEBI:456216"/>
        <dbReference type="EC" id="3.6.4.13"/>
    </reaction>
</comment>
<dbReference type="Proteomes" id="UP000008810">
    <property type="component" value="Chromosome 4"/>
</dbReference>
<dbReference type="FunFam" id="3.40.50.300:FF:001308">
    <property type="entry name" value="DEAD-box ATP-dependent RNA helicase 50"/>
    <property type="match status" value="1"/>
</dbReference>
<evidence type="ECO:0000313" key="18">
    <source>
        <dbReference type="Proteomes" id="UP000008810"/>
    </source>
</evidence>
<feature type="compositionally biased region" description="Basic and acidic residues" evidence="12">
    <location>
        <begin position="158"/>
        <end position="181"/>
    </location>
</feature>
<evidence type="ECO:0000256" key="9">
    <source>
        <dbReference type="ARBA" id="ARBA00047984"/>
    </source>
</evidence>
<feature type="region of interest" description="Disordered" evidence="12">
    <location>
        <begin position="79"/>
        <end position="127"/>
    </location>
</feature>
<comment type="similarity">
    <text evidence="8">Belongs to the DEAD box helicase family.</text>
</comment>
<organism evidence="16">
    <name type="scientific">Brachypodium distachyon</name>
    <name type="common">Purple false brome</name>
    <name type="synonym">Trachynia distachya</name>
    <dbReference type="NCBI Taxonomy" id="15368"/>
    <lineage>
        <taxon>Eukaryota</taxon>
        <taxon>Viridiplantae</taxon>
        <taxon>Streptophyta</taxon>
        <taxon>Embryophyta</taxon>
        <taxon>Tracheophyta</taxon>
        <taxon>Spermatophyta</taxon>
        <taxon>Magnoliopsida</taxon>
        <taxon>Liliopsida</taxon>
        <taxon>Poales</taxon>
        <taxon>Poaceae</taxon>
        <taxon>BOP clade</taxon>
        <taxon>Pooideae</taxon>
        <taxon>Stipodae</taxon>
        <taxon>Brachypodieae</taxon>
        <taxon>Brachypodium</taxon>
    </lineage>
</organism>
<evidence type="ECO:0000256" key="2">
    <source>
        <dbReference type="ARBA" id="ARBA00022741"/>
    </source>
</evidence>
<dbReference type="InterPro" id="IPR014014">
    <property type="entry name" value="RNA_helicase_DEAD_Q_motif"/>
</dbReference>
<keyword evidence="18" id="KW-1185">Reference proteome</keyword>
<feature type="domain" description="Helicase ATP-binding" evidence="13">
    <location>
        <begin position="292"/>
        <end position="473"/>
    </location>
</feature>
<dbReference type="SMART" id="SM00487">
    <property type="entry name" value="DEXDc"/>
    <property type="match status" value="1"/>
</dbReference>
<dbReference type="PANTHER" id="PTHR47960">
    <property type="entry name" value="DEAD-BOX ATP-DEPENDENT RNA HELICASE 50"/>
    <property type="match status" value="1"/>
</dbReference>
<evidence type="ECO:0000259" key="13">
    <source>
        <dbReference type="PROSITE" id="PS51192"/>
    </source>
</evidence>
<dbReference type="EC" id="3.6.4.13" evidence="1"/>
<evidence type="ECO:0000256" key="3">
    <source>
        <dbReference type="ARBA" id="ARBA00022801"/>
    </source>
</evidence>
<dbReference type="KEGG" id="bdi:100838222"/>
<dbReference type="STRING" id="15368.A0A0Q3EJG4"/>
<evidence type="ECO:0000256" key="12">
    <source>
        <dbReference type="SAM" id="MobiDB-lite"/>
    </source>
</evidence>
<reference evidence="16 17" key="1">
    <citation type="journal article" date="2010" name="Nature">
        <title>Genome sequencing and analysis of the model grass Brachypodium distachyon.</title>
        <authorList>
            <consortium name="International Brachypodium Initiative"/>
        </authorList>
    </citation>
    <scope>NUCLEOTIDE SEQUENCE [LARGE SCALE GENOMIC DNA]</scope>
    <source>
        <strain evidence="16 17">Bd21</strain>
    </source>
</reference>
<dbReference type="InterPro" id="IPR011545">
    <property type="entry name" value="DEAD/DEAH_box_helicase_dom"/>
</dbReference>
<dbReference type="CDD" id="cd00268">
    <property type="entry name" value="DEADc"/>
    <property type="match status" value="1"/>
</dbReference>
<keyword evidence="5" id="KW-0611">Plant defense</keyword>
<dbReference type="SUPFAM" id="SSF52540">
    <property type="entry name" value="P-loop containing nucleoside triphosphate hydrolases"/>
    <property type="match status" value="1"/>
</dbReference>
<keyword evidence="4" id="KW-0347">Helicase</keyword>
<dbReference type="GO" id="GO:0071395">
    <property type="term" value="P:cellular response to jasmonic acid stimulus"/>
    <property type="evidence" value="ECO:0007669"/>
    <property type="project" value="EnsemblPlants"/>
</dbReference>
<dbReference type="GeneID" id="100838222"/>
<evidence type="ECO:0000256" key="6">
    <source>
        <dbReference type="ARBA" id="ARBA00022840"/>
    </source>
</evidence>
<name>A0A0Q3EJG4_BRADI</name>
<dbReference type="InterPro" id="IPR001650">
    <property type="entry name" value="Helicase_C-like"/>
</dbReference>
<keyword evidence="2" id="KW-0547">Nucleotide-binding</keyword>
<evidence type="ECO:0000313" key="17">
    <source>
        <dbReference type="EnsemblPlants" id="KQJ87838"/>
    </source>
</evidence>
<dbReference type="FunCoup" id="A0A0Q3EJG4">
    <property type="interactions" value="540"/>
</dbReference>
<protein>
    <recommendedName>
        <fullName evidence="10">DEAD-box ATP-dependent RNA helicase 50</fullName>
        <ecNumber evidence="1">3.6.4.13</ecNumber>
    </recommendedName>
</protein>
<dbReference type="GO" id="GO:0006968">
    <property type="term" value="P:cellular defense response"/>
    <property type="evidence" value="ECO:0007669"/>
    <property type="project" value="EnsemblPlants"/>
</dbReference>
<evidence type="ECO:0000256" key="11">
    <source>
        <dbReference type="PROSITE-ProRule" id="PRU00552"/>
    </source>
</evidence>
<dbReference type="RefSeq" id="XP_003577369.1">
    <property type="nucleotide sequence ID" value="XM_003577321.4"/>
</dbReference>
<dbReference type="OrthoDB" id="10256233at2759"/>
<feature type="compositionally biased region" description="Basic and acidic residues" evidence="12">
    <location>
        <begin position="195"/>
        <end position="205"/>
    </location>
</feature>
<dbReference type="InterPro" id="IPR027417">
    <property type="entry name" value="P-loop_NTPase"/>
</dbReference>
<evidence type="ECO:0000313" key="16">
    <source>
        <dbReference type="EMBL" id="KQJ87838.1"/>
    </source>
</evidence>
<dbReference type="SMART" id="SM00490">
    <property type="entry name" value="HELICc"/>
    <property type="match status" value="1"/>
</dbReference>
<keyword evidence="7" id="KW-0694">RNA-binding</keyword>
<dbReference type="GO" id="GO:0016787">
    <property type="term" value="F:hydrolase activity"/>
    <property type="evidence" value="ECO:0007669"/>
    <property type="project" value="UniProtKB-KW"/>
</dbReference>
<evidence type="ECO:0000256" key="4">
    <source>
        <dbReference type="ARBA" id="ARBA00022806"/>
    </source>
</evidence>
<dbReference type="PROSITE" id="PS51192">
    <property type="entry name" value="HELICASE_ATP_BIND_1"/>
    <property type="match status" value="1"/>
</dbReference>
<dbReference type="EMBL" id="CM000883">
    <property type="protein sequence ID" value="KQJ87838.1"/>
    <property type="molecule type" value="Genomic_DNA"/>
</dbReference>
<reference evidence="17" key="3">
    <citation type="submission" date="2018-08" db="UniProtKB">
        <authorList>
            <consortium name="EnsemblPlants"/>
        </authorList>
    </citation>
    <scope>IDENTIFICATION</scope>
    <source>
        <strain evidence="17">cv. Bd21</strain>
    </source>
</reference>
<proteinExistence type="inferred from homology"/>
<evidence type="ECO:0000256" key="7">
    <source>
        <dbReference type="ARBA" id="ARBA00022884"/>
    </source>
</evidence>
<evidence type="ECO:0000256" key="5">
    <source>
        <dbReference type="ARBA" id="ARBA00022821"/>
    </source>
</evidence>
<dbReference type="Gramene" id="KQJ87838">
    <property type="protein sequence ID" value="KQJ87838"/>
    <property type="gene ID" value="BRADI_4g13830v3"/>
</dbReference>
<dbReference type="GO" id="GO:0071369">
    <property type="term" value="P:cellular response to ethylene stimulus"/>
    <property type="evidence" value="ECO:0007669"/>
    <property type="project" value="EnsemblPlants"/>
</dbReference>
<dbReference type="Gene3D" id="3.40.50.300">
    <property type="entry name" value="P-loop containing nucleotide triphosphate hydrolases"/>
    <property type="match status" value="2"/>
</dbReference>
<keyword evidence="6" id="KW-0067">ATP-binding</keyword>
<dbReference type="GO" id="GO:0050832">
    <property type="term" value="P:defense response to fungus"/>
    <property type="evidence" value="ECO:0007669"/>
    <property type="project" value="EnsemblPlants"/>
</dbReference>
<accession>A0A0Q3EJG4</accession>
<dbReference type="Pfam" id="PF00270">
    <property type="entry name" value="DEAD"/>
    <property type="match status" value="1"/>
</dbReference>
<feature type="compositionally biased region" description="Low complexity" evidence="12">
    <location>
        <begin position="108"/>
        <end position="120"/>
    </location>
</feature>
<keyword evidence="3" id="KW-0378">Hydrolase</keyword>
<feature type="short sequence motif" description="Q motif" evidence="11">
    <location>
        <begin position="261"/>
        <end position="289"/>
    </location>
</feature>
<feature type="domain" description="Helicase C-terminal" evidence="14">
    <location>
        <begin position="508"/>
        <end position="662"/>
    </location>
</feature>
<feature type="compositionally biased region" description="Polar residues" evidence="12">
    <location>
        <begin position="98"/>
        <end position="107"/>
    </location>
</feature>
<reference evidence="16" key="2">
    <citation type="submission" date="2017-06" db="EMBL/GenBank/DDBJ databases">
        <title>WGS assembly of Brachypodium distachyon.</title>
        <authorList>
            <consortium name="The International Brachypodium Initiative"/>
            <person name="Lucas S."/>
            <person name="Harmon-Smith M."/>
            <person name="Lail K."/>
            <person name="Tice H."/>
            <person name="Grimwood J."/>
            <person name="Bruce D."/>
            <person name="Barry K."/>
            <person name="Shu S."/>
            <person name="Lindquist E."/>
            <person name="Wang M."/>
            <person name="Pitluck S."/>
            <person name="Vogel J.P."/>
            <person name="Garvin D.F."/>
            <person name="Mockler T.C."/>
            <person name="Schmutz J."/>
            <person name="Rokhsar D."/>
            <person name="Bevan M.W."/>
        </authorList>
    </citation>
    <scope>NUCLEOTIDE SEQUENCE</scope>
    <source>
        <strain evidence="16">Bd21</strain>
    </source>
</reference>
<dbReference type="CDD" id="cd18787">
    <property type="entry name" value="SF2_C_DEAD"/>
    <property type="match status" value="1"/>
</dbReference>